<dbReference type="AlphaFoldDB" id="A0A6P5Q8W9"/>
<protein>
    <submittedName>
        <fullName evidence="4">Uncharacterized protein LOC110302691</fullName>
    </submittedName>
</protein>
<keyword evidence="2" id="KW-0732">Signal</keyword>
<feature type="signal peptide" evidence="2">
    <location>
        <begin position="1"/>
        <end position="17"/>
    </location>
</feature>
<accession>A0A6P5Q8W9</accession>
<name>A0A6P5Q8W9_MUSCR</name>
<reference evidence="4" key="1">
    <citation type="submission" date="2025-08" db="UniProtKB">
        <authorList>
            <consortium name="RefSeq"/>
        </authorList>
    </citation>
    <scope>IDENTIFICATION</scope>
</reference>
<feature type="region of interest" description="Disordered" evidence="1">
    <location>
        <begin position="33"/>
        <end position="110"/>
    </location>
</feature>
<evidence type="ECO:0000256" key="1">
    <source>
        <dbReference type="SAM" id="MobiDB-lite"/>
    </source>
</evidence>
<sequence length="283" mass="29331">MWIFIPVILYHFQATRCLYLVKQSRLTNAYNVKGHSSHASRLRARAAPASLRPPPLSAPRPARHPGGPGRAPSALASQRPPPGPLGARAPPSSLPRSPSSASRAPGTASLAAGPRISASSLLGPGCPGPSPAAGIARRLRQTPLLSPEEASWADRFINFCGRGGSVTGVRPQGCSGEAPWLPSAPALPGQEGFVSRPPAPPETMMPWAWRAHLVLHRGLRAPGGLVRANPGRRFGPRAAGAGQDPAFLGVVSVRVNGGKRQFSGPRIVAGGGGGGRRDCSFST</sequence>
<feature type="compositionally biased region" description="Basic residues" evidence="1">
    <location>
        <begin position="35"/>
        <end position="44"/>
    </location>
</feature>
<feature type="chain" id="PRO_5027699580" evidence="2">
    <location>
        <begin position="18"/>
        <end position="283"/>
    </location>
</feature>
<dbReference type="KEGG" id="mcal:110302691"/>
<proteinExistence type="predicted"/>
<organism evidence="3 4">
    <name type="scientific">Mus caroli</name>
    <name type="common">Ryukyu mouse</name>
    <name type="synonym">Ricefield mouse</name>
    <dbReference type="NCBI Taxonomy" id="10089"/>
    <lineage>
        <taxon>Eukaryota</taxon>
        <taxon>Metazoa</taxon>
        <taxon>Chordata</taxon>
        <taxon>Craniata</taxon>
        <taxon>Vertebrata</taxon>
        <taxon>Euteleostomi</taxon>
        <taxon>Mammalia</taxon>
        <taxon>Eutheria</taxon>
        <taxon>Euarchontoglires</taxon>
        <taxon>Glires</taxon>
        <taxon>Rodentia</taxon>
        <taxon>Myomorpha</taxon>
        <taxon>Muroidea</taxon>
        <taxon>Muridae</taxon>
        <taxon>Murinae</taxon>
        <taxon>Mus</taxon>
        <taxon>Mus</taxon>
    </lineage>
</organism>
<evidence type="ECO:0000313" key="3">
    <source>
        <dbReference type="Proteomes" id="UP000515126"/>
    </source>
</evidence>
<gene>
    <name evidence="4" type="primary">LOC110302691</name>
</gene>
<feature type="compositionally biased region" description="Low complexity" evidence="1">
    <location>
        <begin position="85"/>
        <end position="109"/>
    </location>
</feature>
<keyword evidence="3" id="KW-1185">Reference proteome</keyword>
<dbReference type="GeneID" id="110302691"/>
<evidence type="ECO:0000256" key="2">
    <source>
        <dbReference type="SAM" id="SignalP"/>
    </source>
</evidence>
<dbReference type="Proteomes" id="UP000515126">
    <property type="component" value="Chromosome 10"/>
</dbReference>
<evidence type="ECO:0000313" key="4">
    <source>
        <dbReference type="RefSeq" id="XP_021029132.1"/>
    </source>
</evidence>
<dbReference type="RefSeq" id="XP_021029132.1">
    <property type="nucleotide sequence ID" value="XM_021173473.2"/>
</dbReference>